<evidence type="ECO:0000313" key="4">
    <source>
        <dbReference type="Proteomes" id="UP001497600"/>
    </source>
</evidence>
<feature type="region of interest" description="Disordered" evidence="1">
    <location>
        <begin position="346"/>
        <end position="411"/>
    </location>
</feature>
<keyword evidence="2" id="KW-0812">Transmembrane</keyword>
<proteinExistence type="predicted"/>
<dbReference type="EMBL" id="OZ004253">
    <property type="protein sequence ID" value="CAK7892584.1"/>
    <property type="molecule type" value="Genomic_DNA"/>
</dbReference>
<evidence type="ECO:0000256" key="1">
    <source>
        <dbReference type="SAM" id="MobiDB-lite"/>
    </source>
</evidence>
<keyword evidence="4" id="KW-1185">Reference proteome</keyword>
<keyword evidence="2" id="KW-0472">Membrane</keyword>
<evidence type="ECO:0000313" key="3">
    <source>
        <dbReference type="EMBL" id="CAK7892584.1"/>
    </source>
</evidence>
<keyword evidence="2" id="KW-1133">Transmembrane helix</keyword>
<feature type="compositionally biased region" description="Basic and acidic residues" evidence="1">
    <location>
        <begin position="346"/>
        <end position="355"/>
    </location>
</feature>
<feature type="region of interest" description="Disordered" evidence="1">
    <location>
        <begin position="222"/>
        <end position="314"/>
    </location>
</feature>
<name>A0ABP0E9Y0_9ASCO</name>
<feature type="compositionally biased region" description="Low complexity" evidence="1">
    <location>
        <begin position="304"/>
        <end position="314"/>
    </location>
</feature>
<feature type="transmembrane region" description="Helical" evidence="2">
    <location>
        <begin position="48"/>
        <end position="70"/>
    </location>
</feature>
<feature type="compositionally biased region" description="Low complexity" evidence="1">
    <location>
        <begin position="230"/>
        <end position="246"/>
    </location>
</feature>
<feature type="compositionally biased region" description="Low complexity" evidence="1">
    <location>
        <begin position="367"/>
        <end position="379"/>
    </location>
</feature>
<accession>A0ABP0E9Y0</accession>
<feature type="transmembrane region" description="Helical" evidence="2">
    <location>
        <begin position="76"/>
        <end position="97"/>
    </location>
</feature>
<gene>
    <name evidence="3" type="ORF">CAAN4_A03532</name>
</gene>
<sequence>MFSLSIYVLSALLTFFFPLIITVKVSAQIKGSSQLPVFIAQLQFLANYWLAYVLVSYIQSILTTSFGVLILGQDYLISGAFLVIKVWLFYYHGCLLVNRFYFQAFSRCILPLFGRNAVANKSSPPIQQLEISLDPILRMGLSSLVSLSHILGIHNFSISVNMRYFQEFLLSNPQLSFLQAFSNYVCYIDTSEELISRFNSVRTFFNGLYSLFHDNHLAFKKNSSPHRSVRSYSNSPKSRSVSSKYNDSIDQVLKPSHRRRYTNGTPPGARSRSPNISSNYASPTNSVTSGRSISERYPRPQSPEPSSQRSISLDSLRRIRPDIYKDYEFGLDSSSEEDSIGYVNKRLQEPPREEIQPILPTGGGLSGPPSIKSRSRSSSNATNLPYPINESDAVPIMSVPIAGSNSKSYRR</sequence>
<feature type="compositionally biased region" description="Polar residues" evidence="1">
    <location>
        <begin position="272"/>
        <end position="292"/>
    </location>
</feature>
<reference evidence="3 4" key="1">
    <citation type="submission" date="2024-01" db="EMBL/GenBank/DDBJ databases">
        <authorList>
            <consortium name="Genoscope - CEA"/>
            <person name="William W."/>
        </authorList>
    </citation>
    <scope>NUCLEOTIDE SEQUENCE [LARGE SCALE GENOMIC DNA]</scope>
    <source>
        <strain evidence="3 4">29B2s-10</strain>
    </source>
</reference>
<organism evidence="3 4">
    <name type="scientific">[Candida] anglica</name>
    <dbReference type="NCBI Taxonomy" id="148631"/>
    <lineage>
        <taxon>Eukaryota</taxon>
        <taxon>Fungi</taxon>
        <taxon>Dikarya</taxon>
        <taxon>Ascomycota</taxon>
        <taxon>Saccharomycotina</taxon>
        <taxon>Pichiomycetes</taxon>
        <taxon>Debaryomycetaceae</taxon>
        <taxon>Kurtzmaniella</taxon>
    </lineage>
</organism>
<protein>
    <submittedName>
        <fullName evidence="3">Uncharacterized protein</fullName>
    </submittedName>
</protein>
<feature type="transmembrane region" description="Helical" evidence="2">
    <location>
        <begin position="6"/>
        <end position="27"/>
    </location>
</feature>
<dbReference type="Proteomes" id="UP001497600">
    <property type="component" value="Chromosome A"/>
</dbReference>
<evidence type="ECO:0000256" key="2">
    <source>
        <dbReference type="SAM" id="Phobius"/>
    </source>
</evidence>